<evidence type="ECO:0000313" key="3">
    <source>
        <dbReference type="EMBL" id="AAY49589.1"/>
    </source>
</evidence>
<dbReference type="KEGG" id="xcb:XC_2539"/>
<dbReference type="PANTHER" id="PTHR30336:SF4">
    <property type="entry name" value="ENVELOPE BIOGENESIS FACTOR ELYC"/>
    <property type="match status" value="1"/>
</dbReference>
<evidence type="ECO:0000313" key="4">
    <source>
        <dbReference type="Proteomes" id="UP000000420"/>
    </source>
</evidence>
<dbReference type="GO" id="GO:0005886">
    <property type="term" value="C:plasma membrane"/>
    <property type="evidence" value="ECO:0007669"/>
    <property type="project" value="TreeGrafter"/>
</dbReference>
<dbReference type="Pfam" id="PF02698">
    <property type="entry name" value="DUF218"/>
    <property type="match status" value="1"/>
</dbReference>
<keyword evidence="1" id="KW-0812">Transmembrane</keyword>
<dbReference type="Proteomes" id="UP000000420">
    <property type="component" value="Chromosome"/>
</dbReference>
<name>A0A0H2X8J7_XANC8</name>
<dbReference type="AlphaFoldDB" id="A0A0H2X8J7"/>
<feature type="transmembrane region" description="Helical" evidence="1">
    <location>
        <begin position="28"/>
        <end position="49"/>
    </location>
</feature>
<organism evidence="3 4">
    <name type="scientific">Xanthomonas campestris pv. campestris (strain 8004)</name>
    <dbReference type="NCBI Taxonomy" id="314565"/>
    <lineage>
        <taxon>Bacteria</taxon>
        <taxon>Pseudomonadati</taxon>
        <taxon>Pseudomonadota</taxon>
        <taxon>Gammaproteobacteria</taxon>
        <taxon>Lysobacterales</taxon>
        <taxon>Lysobacteraceae</taxon>
        <taxon>Xanthomonas</taxon>
    </lineage>
</organism>
<dbReference type="HOGENOM" id="CLU_053514_2_1_6"/>
<dbReference type="EMBL" id="CP000050">
    <property type="protein sequence ID" value="AAY49589.1"/>
    <property type="molecule type" value="Genomic_DNA"/>
</dbReference>
<evidence type="ECO:0000259" key="2">
    <source>
        <dbReference type="Pfam" id="PF02698"/>
    </source>
</evidence>
<dbReference type="PANTHER" id="PTHR30336">
    <property type="entry name" value="INNER MEMBRANE PROTEIN, PROBABLE PERMEASE"/>
    <property type="match status" value="1"/>
</dbReference>
<gene>
    <name evidence="3" type="ordered locus">XC_2539</name>
</gene>
<dbReference type="GO" id="GO:0000270">
    <property type="term" value="P:peptidoglycan metabolic process"/>
    <property type="evidence" value="ECO:0007669"/>
    <property type="project" value="TreeGrafter"/>
</dbReference>
<accession>A0A0H2X8J7</accession>
<proteinExistence type="predicted"/>
<reference evidence="3 4" key="1">
    <citation type="journal article" date="2005" name="Genome Res.">
        <title>Comparative and functional genomic analyses of the pathogenicity of phytopathogen Xanthomonas campestris pv. campestris.</title>
        <authorList>
            <person name="Qian W."/>
            <person name="Jia Y."/>
            <person name="Ren S.X."/>
            <person name="He Y.Q."/>
            <person name="Feng J.X."/>
            <person name="Lu L.F."/>
            <person name="Sun Q."/>
            <person name="Ying G."/>
            <person name="Tang D.J."/>
            <person name="Tang H."/>
            <person name="Wu W."/>
            <person name="Hao P."/>
            <person name="Wang L."/>
            <person name="Jiang B.L."/>
            <person name="Zeng S."/>
            <person name="Gu W.Y."/>
            <person name="Lu G."/>
            <person name="Rong L."/>
            <person name="Tian Y."/>
            <person name="Yao Z."/>
            <person name="Fu G."/>
            <person name="Chen B."/>
            <person name="Fang R."/>
            <person name="Qiang B."/>
            <person name="Chen Z."/>
            <person name="Zhao G.P."/>
            <person name="Tang J.L."/>
            <person name="He C."/>
        </authorList>
    </citation>
    <scope>NUCLEOTIDE SEQUENCE [LARGE SCALE GENOMIC DNA]</scope>
    <source>
        <strain evidence="3 4">8004</strain>
    </source>
</reference>
<keyword evidence="1" id="KW-0472">Membrane</keyword>
<dbReference type="InterPro" id="IPR003848">
    <property type="entry name" value="DUF218"/>
</dbReference>
<sequence length="253" mass="27959">MMLSLVCVLFGFAWLIDRLGMRRFSRLLGALSLLLVLAVGCGPLPSWMLRDLQRTGANDFTDWGARNAIVLLGAGTVRSDRAGAPAEANVFAYGRIVEAARLYRACAATGNDCKIEISGGDARGLGLSEAVVYRRVLLGLGVEAGDLILEPASMTTWQNAQFSQPLLRAYRPQRIVLVSSATHLHRAELYFLHFGMRTTPVRSDWLRASWSLLPQSYNFTLADVALHEYLGIARYRVYEWLGWNVEATLPGAL</sequence>
<evidence type="ECO:0000256" key="1">
    <source>
        <dbReference type="SAM" id="Phobius"/>
    </source>
</evidence>
<keyword evidence="1" id="KW-1133">Transmembrane helix</keyword>
<dbReference type="Gene3D" id="3.40.50.620">
    <property type="entry name" value="HUPs"/>
    <property type="match status" value="1"/>
</dbReference>
<dbReference type="InterPro" id="IPR014729">
    <property type="entry name" value="Rossmann-like_a/b/a_fold"/>
</dbReference>
<feature type="domain" description="DUF218" evidence="2">
    <location>
        <begin position="68"/>
        <end position="231"/>
    </location>
</feature>
<dbReference type="InterPro" id="IPR051599">
    <property type="entry name" value="Cell_Envelope_Assoc"/>
</dbReference>
<dbReference type="GO" id="GO:0043164">
    <property type="term" value="P:Gram-negative-bacterium-type cell wall biogenesis"/>
    <property type="evidence" value="ECO:0007669"/>
    <property type="project" value="TreeGrafter"/>
</dbReference>
<dbReference type="RefSeq" id="WP_011036869.1">
    <property type="nucleotide sequence ID" value="NC_007086.1"/>
</dbReference>
<protein>
    <recommendedName>
        <fullName evidence="2">DUF218 domain-containing protein</fullName>
    </recommendedName>
</protein>
<dbReference type="CDD" id="cd06259">
    <property type="entry name" value="YdcF-like"/>
    <property type="match status" value="1"/>
</dbReference>